<gene>
    <name evidence="2" type="ORF">BN000_00978</name>
</gene>
<dbReference type="Proteomes" id="UP000199087">
    <property type="component" value="Unassembled WGS sequence"/>
</dbReference>
<evidence type="ECO:0000313" key="2">
    <source>
        <dbReference type="EMBL" id="CRK81080.1"/>
    </source>
</evidence>
<protein>
    <recommendedName>
        <fullName evidence="4">C4-dicarboxylate ABC transporter</fullName>
    </recommendedName>
</protein>
<keyword evidence="3" id="KW-1185">Reference proteome</keyword>
<dbReference type="AlphaFoldDB" id="A0A0U1NSP1"/>
<evidence type="ECO:0008006" key="4">
    <source>
        <dbReference type="Google" id="ProtNLM"/>
    </source>
</evidence>
<accession>A0A0U1NSP1</accession>
<feature type="transmembrane region" description="Helical" evidence="1">
    <location>
        <begin position="46"/>
        <end position="64"/>
    </location>
</feature>
<reference evidence="3" key="1">
    <citation type="submission" date="2015-05" db="EMBL/GenBank/DDBJ databases">
        <authorList>
            <person name="Urmite Genomes"/>
        </authorList>
    </citation>
    <scope>NUCLEOTIDE SEQUENCE [LARGE SCALE GENOMIC DNA]</scope>
    <source>
        <strain evidence="3">LF1</strain>
    </source>
</reference>
<feature type="transmembrane region" description="Helical" evidence="1">
    <location>
        <begin position="12"/>
        <end position="40"/>
    </location>
</feature>
<keyword evidence="1" id="KW-0472">Membrane</keyword>
<keyword evidence="1" id="KW-1133">Transmembrane helix</keyword>
<keyword evidence="1" id="KW-0812">Transmembrane</keyword>
<dbReference type="EMBL" id="CVRB01000001">
    <property type="protein sequence ID" value="CRK81080.1"/>
    <property type="molecule type" value="Genomic_DNA"/>
</dbReference>
<dbReference type="RefSeq" id="WP_090631598.1">
    <property type="nucleotide sequence ID" value="NZ_CVRB01000001.1"/>
</dbReference>
<dbReference type="STRING" id="1499688.BN000_00978"/>
<sequence>MSDLTGKILGWIAIVVGVVGFFVAPVWLGAIGIILGLITLGSPQKVLGWVAVVIGVIVLLVQFFS</sequence>
<evidence type="ECO:0000256" key="1">
    <source>
        <dbReference type="SAM" id="Phobius"/>
    </source>
</evidence>
<name>A0A0U1NSP1_9BACI</name>
<proteinExistence type="predicted"/>
<organism evidence="2 3">
    <name type="scientific">Neobacillus massiliamazoniensis</name>
    <dbReference type="NCBI Taxonomy" id="1499688"/>
    <lineage>
        <taxon>Bacteria</taxon>
        <taxon>Bacillati</taxon>
        <taxon>Bacillota</taxon>
        <taxon>Bacilli</taxon>
        <taxon>Bacillales</taxon>
        <taxon>Bacillaceae</taxon>
        <taxon>Neobacillus</taxon>
    </lineage>
</organism>
<evidence type="ECO:0000313" key="3">
    <source>
        <dbReference type="Proteomes" id="UP000199087"/>
    </source>
</evidence>